<reference evidence="1" key="1">
    <citation type="journal article" date="2022" name="Int. J. Mol. Sci.">
        <title>Draft Genome of Tanacetum Coccineum: Genomic Comparison of Closely Related Tanacetum-Family Plants.</title>
        <authorList>
            <person name="Yamashiro T."/>
            <person name="Shiraishi A."/>
            <person name="Nakayama K."/>
            <person name="Satake H."/>
        </authorList>
    </citation>
    <scope>NUCLEOTIDE SEQUENCE</scope>
</reference>
<dbReference type="EMBL" id="BQNB010019441">
    <property type="protein sequence ID" value="GJT85347.1"/>
    <property type="molecule type" value="Genomic_DNA"/>
</dbReference>
<accession>A0ABQ5HDH8</accession>
<keyword evidence="2" id="KW-1185">Reference proteome</keyword>
<protein>
    <submittedName>
        <fullName evidence="1">Uncharacterized protein</fullName>
    </submittedName>
</protein>
<proteinExistence type="predicted"/>
<evidence type="ECO:0000313" key="2">
    <source>
        <dbReference type="Proteomes" id="UP001151760"/>
    </source>
</evidence>
<reference evidence="1" key="2">
    <citation type="submission" date="2022-01" db="EMBL/GenBank/DDBJ databases">
        <authorList>
            <person name="Yamashiro T."/>
            <person name="Shiraishi A."/>
            <person name="Satake H."/>
            <person name="Nakayama K."/>
        </authorList>
    </citation>
    <scope>NUCLEOTIDE SEQUENCE</scope>
</reference>
<dbReference type="Proteomes" id="UP001151760">
    <property type="component" value="Unassembled WGS sequence"/>
</dbReference>
<comment type="caution">
    <text evidence="1">The sequence shown here is derived from an EMBL/GenBank/DDBJ whole genome shotgun (WGS) entry which is preliminary data.</text>
</comment>
<evidence type="ECO:0000313" key="1">
    <source>
        <dbReference type="EMBL" id="GJT85347.1"/>
    </source>
</evidence>
<organism evidence="1 2">
    <name type="scientific">Tanacetum coccineum</name>
    <dbReference type="NCBI Taxonomy" id="301880"/>
    <lineage>
        <taxon>Eukaryota</taxon>
        <taxon>Viridiplantae</taxon>
        <taxon>Streptophyta</taxon>
        <taxon>Embryophyta</taxon>
        <taxon>Tracheophyta</taxon>
        <taxon>Spermatophyta</taxon>
        <taxon>Magnoliopsida</taxon>
        <taxon>eudicotyledons</taxon>
        <taxon>Gunneridae</taxon>
        <taxon>Pentapetalae</taxon>
        <taxon>asterids</taxon>
        <taxon>campanulids</taxon>
        <taxon>Asterales</taxon>
        <taxon>Asteraceae</taxon>
        <taxon>Asteroideae</taxon>
        <taxon>Anthemideae</taxon>
        <taxon>Anthemidinae</taxon>
        <taxon>Tanacetum</taxon>
    </lineage>
</organism>
<gene>
    <name evidence="1" type="ORF">Tco_1067064</name>
</gene>
<sequence length="94" mass="11215">MTLLMHGRLMFYERADALKRRFDALERRAVELARHVNEVLMLWNNGFGLRKIKPKKHFQCLRLSKRVSFIQFVELADAAKAEYQMVCEVLQFDK</sequence>
<name>A0ABQ5HDH8_9ASTR</name>